<dbReference type="RefSeq" id="WP_330793526.1">
    <property type="nucleotide sequence ID" value="NZ_JAZEWV010000003.1"/>
</dbReference>
<dbReference type="Pfam" id="PF25232">
    <property type="entry name" value="DUF7848"/>
    <property type="match status" value="1"/>
</dbReference>
<keyword evidence="3" id="KW-1185">Reference proteome</keyword>
<protein>
    <recommendedName>
        <fullName evidence="1">DUF7848 domain-containing protein</fullName>
    </recommendedName>
</protein>
<gene>
    <name evidence="2" type="ORF">V2S66_06560</name>
</gene>
<dbReference type="EMBL" id="JAZEWV010000003">
    <property type="protein sequence ID" value="MEE4541633.1"/>
    <property type="molecule type" value="Genomic_DNA"/>
</dbReference>
<evidence type="ECO:0000313" key="3">
    <source>
        <dbReference type="Proteomes" id="UP001344658"/>
    </source>
</evidence>
<sequence length="46" mass="5138">MRREVGRGGRLGPLQLWCLRHAGRTGHTGFRGTVVGFFRASLEEVL</sequence>
<dbReference type="Proteomes" id="UP001344658">
    <property type="component" value="Unassembled WGS sequence"/>
</dbReference>
<name>A0ABU7P7I8_9ACTN</name>
<evidence type="ECO:0000313" key="2">
    <source>
        <dbReference type="EMBL" id="MEE4541633.1"/>
    </source>
</evidence>
<proteinExistence type="predicted"/>
<evidence type="ECO:0000259" key="1">
    <source>
        <dbReference type="Pfam" id="PF25232"/>
    </source>
</evidence>
<dbReference type="InterPro" id="IPR057170">
    <property type="entry name" value="DUF7848"/>
</dbReference>
<feature type="domain" description="DUF7848" evidence="1">
    <location>
        <begin position="13"/>
        <end position="43"/>
    </location>
</feature>
<reference evidence="2 3" key="1">
    <citation type="submission" date="2023-12" db="EMBL/GenBank/DDBJ databases">
        <title>Streptomyces sp. V4-01.</title>
        <authorList>
            <person name="Somphong A."/>
            <person name="Phongsopitanun W."/>
        </authorList>
    </citation>
    <scope>NUCLEOTIDE SEQUENCE [LARGE SCALE GENOMIC DNA]</scope>
    <source>
        <strain evidence="2 3">V4-01</strain>
    </source>
</reference>
<accession>A0ABU7P7I8</accession>
<comment type="caution">
    <text evidence="2">The sequence shown here is derived from an EMBL/GenBank/DDBJ whole genome shotgun (WGS) entry which is preliminary data.</text>
</comment>
<organism evidence="2 3">
    <name type="scientific">Actinacidiphila polyblastidii</name>
    <dbReference type="NCBI Taxonomy" id="3110430"/>
    <lineage>
        <taxon>Bacteria</taxon>
        <taxon>Bacillati</taxon>
        <taxon>Actinomycetota</taxon>
        <taxon>Actinomycetes</taxon>
        <taxon>Kitasatosporales</taxon>
        <taxon>Streptomycetaceae</taxon>
        <taxon>Actinacidiphila</taxon>
    </lineage>
</organism>